<sequence>MSKIWYLNEIVELIRERARKENRAAGDILQEVINSLKEELHCK</sequence>
<evidence type="ECO:0000313" key="1">
    <source>
        <dbReference type="EMBL" id="ACD23535.1"/>
    </source>
</evidence>
<dbReference type="EMBL" id="CP001056">
    <property type="protein sequence ID" value="ACD23535.1"/>
    <property type="molecule type" value="Genomic_DNA"/>
</dbReference>
<gene>
    <name evidence="1" type="ordered locus">CLL_A0926</name>
</gene>
<dbReference type="AlphaFoldDB" id="B2TMD9"/>
<dbReference type="PATRIC" id="fig|935198.13.peg.877"/>
<dbReference type="HOGENOM" id="CLU_3231617_0_0_9"/>
<reference evidence="1" key="1">
    <citation type="submission" date="2009-06" db="EMBL/GenBank/DDBJ databases">
        <authorList>
            <consortium name="US DOE Joint Genome Institute (JGI-PGF)"/>
            <person name="Lucas S."/>
            <person name="Copeland A."/>
            <person name="Lapidus A."/>
            <person name="Glavina del Rio T."/>
            <person name="Dalin E."/>
            <person name="Tice H."/>
            <person name="Bruce D."/>
            <person name="Goodwin L."/>
            <person name="Pitluck S."/>
            <person name="Kyrpides N."/>
            <person name="Mavromatis K."/>
            <person name="Ivanova N."/>
            <person name="Saunders E."/>
            <person name="Brettin T."/>
            <person name="Detter J.C."/>
            <person name="Han C."/>
            <person name="Larimer F."/>
            <person name="Land M."/>
            <person name="Hauser L."/>
            <person name="Markowitz V."/>
            <person name="Cheng J.-F."/>
            <person name="Hugenholtz P."/>
            <person name="Woyke T."/>
            <person name="Wu D."/>
            <person name="Gronow S."/>
            <person name="Klenk H.-P."/>
            <person name="Eisen J.A."/>
        </authorList>
    </citation>
    <scope>NUCLEOTIDE SEQUENCE</scope>
    <source>
        <strain evidence="1">Eklund 17B</strain>
    </source>
</reference>
<reference evidence="1" key="2">
    <citation type="submission" date="2009-08" db="EMBL/GenBank/DDBJ databases">
        <authorList>
            <person name="Shrivastava S."/>
            <person name="Brinkac L.M."/>
            <person name="Dodson R.J."/>
            <person name="Harkins D.M."/>
            <person name="Durkin A.S."/>
            <person name="Sutton G."/>
        </authorList>
    </citation>
    <scope>NUCLEOTIDE SEQUENCE</scope>
    <source>
        <strain evidence="1">Eklund 17B</strain>
    </source>
</reference>
<name>B2TMD9_CLOBB</name>
<proteinExistence type="predicted"/>
<dbReference type="KEGG" id="cbk:CLL_A0926"/>
<organism evidence="1">
    <name type="scientific">Clostridium botulinum (strain Eklund 17B / Type B)</name>
    <dbReference type="NCBI Taxonomy" id="935198"/>
    <lineage>
        <taxon>Bacteria</taxon>
        <taxon>Bacillati</taxon>
        <taxon>Bacillota</taxon>
        <taxon>Clostridia</taxon>
        <taxon>Eubacteriales</taxon>
        <taxon>Clostridiaceae</taxon>
        <taxon>Clostridium</taxon>
    </lineage>
</organism>
<accession>B2TMD9</accession>
<protein>
    <submittedName>
        <fullName evidence="1">Uncharacterized protein</fullName>
    </submittedName>
</protein>
<accession>U4PI60</accession>